<dbReference type="InterPro" id="IPR053853">
    <property type="entry name" value="FitA-like_RHH"/>
</dbReference>
<gene>
    <name evidence="2" type="ORF">CVT23_14895</name>
</gene>
<evidence type="ECO:0000259" key="1">
    <source>
        <dbReference type="Pfam" id="PF22513"/>
    </source>
</evidence>
<dbReference type="InterPro" id="IPR010985">
    <property type="entry name" value="Ribbon_hlx_hlx"/>
</dbReference>
<keyword evidence="3" id="KW-1185">Reference proteome</keyword>
<dbReference type="Pfam" id="PF22513">
    <property type="entry name" value="FitA-like_RHH"/>
    <property type="match status" value="1"/>
</dbReference>
<evidence type="ECO:0000313" key="2">
    <source>
        <dbReference type="EMBL" id="PJK28913.1"/>
    </source>
</evidence>
<reference evidence="2 3" key="1">
    <citation type="submission" date="2017-11" db="EMBL/GenBank/DDBJ databases">
        <title>Draft genome sequence of Rhizobiales bacterium SY3-13.</title>
        <authorList>
            <person name="Sun C."/>
        </authorList>
    </citation>
    <scope>NUCLEOTIDE SEQUENCE [LARGE SCALE GENOMIC DNA]</scope>
    <source>
        <strain evidence="2 3">SY3-13</strain>
    </source>
</reference>
<sequence length="60" mass="6810">MATVTIRKLDDAVLARLKRRARIQGRSLEAELREILTAMAAREMTPEEKWALFERLAAAA</sequence>
<dbReference type="Gene3D" id="1.10.1220.10">
    <property type="entry name" value="Met repressor-like"/>
    <property type="match status" value="1"/>
</dbReference>
<dbReference type="SUPFAM" id="SSF47598">
    <property type="entry name" value="Ribbon-helix-helix"/>
    <property type="match status" value="1"/>
</dbReference>
<evidence type="ECO:0000313" key="3">
    <source>
        <dbReference type="Proteomes" id="UP000229498"/>
    </source>
</evidence>
<comment type="caution">
    <text evidence="2">The sequence shown here is derived from an EMBL/GenBank/DDBJ whole genome shotgun (WGS) entry which is preliminary data.</text>
</comment>
<proteinExistence type="predicted"/>
<feature type="domain" description="Antitoxin FitA-like ribbon-helix-helix" evidence="1">
    <location>
        <begin position="2"/>
        <end position="39"/>
    </location>
</feature>
<dbReference type="AlphaFoldDB" id="A0A2M9FZM6"/>
<dbReference type="RefSeq" id="WP_109795018.1">
    <property type="nucleotide sequence ID" value="NZ_PHIG01000038.1"/>
</dbReference>
<dbReference type="OrthoDB" id="2389872at2"/>
<dbReference type="GO" id="GO:0006355">
    <property type="term" value="P:regulation of DNA-templated transcription"/>
    <property type="evidence" value="ECO:0007669"/>
    <property type="project" value="InterPro"/>
</dbReference>
<protein>
    <submittedName>
        <fullName evidence="2">Plasmid stabilization protein</fullName>
    </submittedName>
</protein>
<dbReference type="Proteomes" id="UP000229498">
    <property type="component" value="Unassembled WGS sequence"/>
</dbReference>
<accession>A0A2M9FZM6</accession>
<dbReference type="EMBL" id="PHIG01000038">
    <property type="protein sequence ID" value="PJK28913.1"/>
    <property type="molecule type" value="Genomic_DNA"/>
</dbReference>
<organism evidence="2 3">
    <name type="scientific">Minwuia thermotolerans</name>
    <dbReference type="NCBI Taxonomy" id="2056226"/>
    <lineage>
        <taxon>Bacteria</taxon>
        <taxon>Pseudomonadati</taxon>
        <taxon>Pseudomonadota</taxon>
        <taxon>Alphaproteobacteria</taxon>
        <taxon>Minwuiales</taxon>
        <taxon>Minwuiaceae</taxon>
        <taxon>Minwuia</taxon>
    </lineage>
</organism>
<name>A0A2M9FZM6_9PROT</name>
<dbReference type="InterPro" id="IPR013321">
    <property type="entry name" value="Arc_rbn_hlx_hlx"/>
</dbReference>